<dbReference type="RefSeq" id="XP_003717891.1">
    <property type="nucleotide sequence ID" value="XM_003717843.1"/>
</dbReference>
<dbReference type="AlphaFoldDB" id="G4NCL0"/>
<accession>G4NCL0</accession>
<gene>
    <name evidence="2" type="ORF">MGG_17322</name>
</gene>
<feature type="compositionally biased region" description="Gly residues" evidence="1">
    <location>
        <begin position="1"/>
        <end position="11"/>
    </location>
</feature>
<keyword evidence="3" id="KW-1185">Reference proteome</keyword>
<feature type="region of interest" description="Disordered" evidence="1">
    <location>
        <begin position="1"/>
        <end position="72"/>
    </location>
</feature>
<dbReference type="GeneID" id="12986641"/>
<reference evidence="2 3" key="1">
    <citation type="journal article" date="2005" name="Nature">
        <title>The genome sequence of the rice blast fungus Magnaporthe grisea.</title>
        <authorList>
            <person name="Dean R.A."/>
            <person name="Talbot N.J."/>
            <person name="Ebbole D.J."/>
            <person name="Farman M.L."/>
            <person name="Mitchell T.K."/>
            <person name="Orbach M.J."/>
            <person name="Thon M."/>
            <person name="Kulkarni R."/>
            <person name="Xu J.R."/>
            <person name="Pan H."/>
            <person name="Read N.D."/>
            <person name="Lee Y.H."/>
            <person name="Carbone I."/>
            <person name="Brown D."/>
            <person name="Oh Y.Y."/>
            <person name="Donofrio N."/>
            <person name="Jeong J.S."/>
            <person name="Soanes D.M."/>
            <person name="Djonovic S."/>
            <person name="Kolomiets E."/>
            <person name="Rehmeyer C."/>
            <person name="Li W."/>
            <person name="Harding M."/>
            <person name="Kim S."/>
            <person name="Lebrun M.H."/>
            <person name="Bohnert H."/>
            <person name="Coughlan S."/>
            <person name="Butler J."/>
            <person name="Calvo S."/>
            <person name="Ma L.J."/>
            <person name="Nicol R."/>
            <person name="Purcell S."/>
            <person name="Nusbaum C."/>
            <person name="Galagan J.E."/>
            <person name="Birren B.W."/>
        </authorList>
    </citation>
    <scope>NUCLEOTIDE SEQUENCE [LARGE SCALE GENOMIC DNA]</scope>
    <source>
        <strain evidence="3">70-15 / ATCC MYA-4617 / FGSC 8958</strain>
    </source>
</reference>
<name>G4NCL0_PYRO7</name>
<dbReference type="HOGENOM" id="CLU_2722698_0_0_1"/>
<dbReference type="EMBL" id="CM001235">
    <property type="protein sequence ID" value="EHA48307.1"/>
    <property type="molecule type" value="Genomic_DNA"/>
</dbReference>
<organism evidence="2 3">
    <name type="scientific">Pyricularia oryzae (strain 70-15 / ATCC MYA-4617 / FGSC 8958)</name>
    <name type="common">Rice blast fungus</name>
    <name type="synonym">Magnaporthe oryzae</name>
    <dbReference type="NCBI Taxonomy" id="242507"/>
    <lineage>
        <taxon>Eukaryota</taxon>
        <taxon>Fungi</taxon>
        <taxon>Dikarya</taxon>
        <taxon>Ascomycota</taxon>
        <taxon>Pezizomycotina</taxon>
        <taxon>Sordariomycetes</taxon>
        <taxon>Sordariomycetidae</taxon>
        <taxon>Magnaporthales</taxon>
        <taxon>Pyriculariaceae</taxon>
        <taxon>Pyricularia</taxon>
    </lineage>
</organism>
<proteinExistence type="predicted"/>
<evidence type="ECO:0000313" key="2">
    <source>
        <dbReference type="EMBL" id="EHA48307.1"/>
    </source>
</evidence>
<dbReference type="Proteomes" id="UP000009058">
    <property type="component" value="Chromosome 5"/>
</dbReference>
<evidence type="ECO:0000256" key="1">
    <source>
        <dbReference type="SAM" id="MobiDB-lite"/>
    </source>
</evidence>
<evidence type="ECO:0000313" key="3">
    <source>
        <dbReference type="Proteomes" id="UP000009058"/>
    </source>
</evidence>
<sequence>MQGRGCNGGRGSWSAESELGGLLGSGRFSSHGKTPPPVRRGVPISELIATRVRESESRGAEAGLDSGVGDQF</sequence>
<reference key="2">
    <citation type="submission" date="2011-05" db="EMBL/GenBank/DDBJ databases">
        <title>The Genome Sequence of Magnaporthe oryzae 70-15.</title>
        <authorList>
            <consortium name="The Broad Institute Genome Sequencing Platform"/>
            <person name="Ma L.-J."/>
            <person name="Dead R."/>
            <person name="Young S.K."/>
            <person name="Zeng Q."/>
            <person name="Gargeya S."/>
            <person name="Fitzgerald M."/>
            <person name="Haas B."/>
            <person name="Abouelleil A."/>
            <person name="Alvarado L."/>
            <person name="Arachchi H.M."/>
            <person name="Berlin A."/>
            <person name="Brown A."/>
            <person name="Chapman S.B."/>
            <person name="Chen Z."/>
            <person name="Dunbar C."/>
            <person name="Freedman E."/>
            <person name="Gearin G."/>
            <person name="Gellesch M."/>
            <person name="Goldberg J."/>
            <person name="Griggs A."/>
            <person name="Gujja S."/>
            <person name="Heiman D."/>
            <person name="Howarth C."/>
            <person name="Larson L."/>
            <person name="Lui A."/>
            <person name="MacDonald P.J.P."/>
            <person name="Mehta T."/>
            <person name="Montmayeur A."/>
            <person name="Murphy C."/>
            <person name="Neiman D."/>
            <person name="Pearson M."/>
            <person name="Priest M."/>
            <person name="Roberts A."/>
            <person name="Saif S."/>
            <person name="Shea T."/>
            <person name="Shenoy N."/>
            <person name="Sisk P."/>
            <person name="Stolte C."/>
            <person name="Sykes S."/>
            <person name="Yandava C."/>
            <person name="Wortman J."/>
            <person name="Nusbaum C."/>
            <person name="Birren B."/>
        </authorList>
    </citation>
    <scope>NUCLEOTIDE SEQUENCE</scope>
    <source>
        <strain>70-15</strain>
    </source>
</reference>
<dbReference type="KEGG" id="mgr:MGG_17322"/>
<feature type="compositionally biased region" description="Low complexity" evidence="1">
    <location>
        <begin position="12"/>
        <end position="32"/>
    </location>
</feature>
<dbReference type="InParanoid" id="G4NCL0"/>
<protein>
    <submittedName>
        <fullName evidence="2">Uncharacterized protein</fullName>
    </submittedName>
</protein>
<dbReference type="VEuPathDB" id="FungiDB:MGG_17322"/>